<proteinExistence type="predicted"/>
<dbReference type="EMBL" id="KT832477">
    <property type="protein sequence ID" value="ALM25997.1"/>
    <property type="molecule type" value="Genomic_DNA"/>
</dbReference>
<keyword evidence="1" id="KW-0261">Viral envelope protein</keyword>
<gene>
    <name evidence="1" type="primary">U47</name>
</gene>
<dbReference type="OrthoDB" id="32713at10239"/>
<evidence type="ECO:0000313" key="2">
    <source>
        <dbReference type="Proteomes" id="UP000161618"/>
    </source>
</evidence>
<keyword evidence="1" id="KW-0946">Virion</keyword>
<dbReference type="GeneID" id="26196586"/>
<reference evidence="2" key="2">
    <citation type="journal article" date="2011" name="Vet. Microbiol.">
        <title>Detection and evaluation of novel herpesviruses in routine and pathological samples from Asian and African elephants: identification of two new probosciviruses (EEHV5 and EEHV6) and two new gammaherpesviruses (EGHV3B and EGHV5).</title>
        <authorList>
            <person name="Latimer E"/>
            <person name="Zong JC"/>
            <person name="Heaggans SY"/>
            <person name="Richman LK"/>
            <person name="Hayward GS."/>
        </authorList>
    </citation>
    <scope>NUCLEOTIDE SEQUENCE [LARGE SCALE GENOMIC DNA]</scope>
</reference>
<reference evidence="2" key="3">
    <citation type="journal article" date="2014" name="J. Virol.">
        <title>Comparative genome analysis of four elephant endotheliotropic herpesviruses, EEHV3, EEHV4, EEHV5, and EEHV6, from cases of hemorrhagic disease or viremia.</title>
        <authorList>
            <person name="Zong JC"/>
            <person name="Latimer EM"/>
            <person name="Long SY"/>
            <person name="Richman LK"/>
            <person name="Heaggans SY"/>
            <person name="Hayward GS."/>
        </authorList>
    </citation>
    <scope>NUCLEOTIDE SEQUENCE [LARGE SCALE GENOMIC DNA]</scope>
</reference>
<organism evidence="1 2">
    <name type="scientific">Elephant endotheliotropic herpesvirus 4</name>
    <dbReference type="NCBI Taxonomy" id="548914"/>
    <lineage>
        <taxon>Viruses</taxon>
        <taxon>Duplodnaviria</taxon>
        <taxon>Heunggongvirae</taxon>
        <taxon>Peploviricota</taxon>
        <taxon>Herviviricetes</taxon>
        <taxon>Herpesvirales</taxon>
        <taxon>Orthoherpesviridae</taxon>
        <taxon>Betaherpesvirinae</taxon>
        <taxon>Proboscivirus</taxon>
    </lineage>
</organism>
<evidence type="ECO:0000313" key="1">
    <source>
        <dbReference type="EMBL" id="ALM25997.1"/>
    </source>
</evidence>
<reference evidence="1 2" key="4">
    <citation type="journal article" date="2016" name="MSphere">
        <title>Complete Genome Sequence of Elephant Endotheliotropic Herpesvirus 4, the First Example of a GC-Rich Branch Proboscivirus.</title>
        <authorList>
            <person name="Ling P.D."/>
            <person name="Long S.Y."/>
            <person name="Fuery A."/>
            <person name="Peng R.S."/>
            <person name="Heaggans S.Y."/>
            <person name="Qin X."/>
            <person name="Worley K.C."/>
            <person name="Dugan S."/>
            <person name="Hayward G.S."/>
        </authorList>
    </citation>
    <scope>NUCLEOTIDE SEQUENCE [LARGE SCALE GENOMIC DNA]</scope>
    <source>
        <strain evidence="1">North American NAP69</strain>
    </source>
</reference>
<reference evidence="1 2" key="5">
    <citation type="journal article" date="2016" name="MSphere">
        <title>Comparison of the Gene Coding Contents and Other Unusual Features of the GC-Rich and AT-Rich Branch Probosciviruses.</title>
        <authorList>
            <person name="Ling P.D."/>
            <person name="Long S.Y."/>
            <person name="Zong J.C."/>
            <person name="Heaggans S.Y."/>
            <person name="Qin X."/>
            <person name="Hayward G.S."/>
        </authorList>
    </citation>
    <scope>NUCLEOTIDE SEQUENCE [LARGE SCALE GENOMIC DNA]</scope>
    <source>
        <strain evidence="1">North American NAP69</strain>
    </source>
</reference>
<protein>
    <submittedName>
        <fullName evidence="1">Envelope glycoprotein O</fullName>
    </submittedName>
</protein>
<dbReference type="KEGG" id="vg:26196586"/>
<sequence>MAVPEALTQFATFLNSSSLPSKIPYYYPMRYVCNLTSPDTEKSFVKCYIYVTTVLIYSLNKHTFNCTDRSVKNIYQIAMPGAAVLVSFEPKKCYSSNTDYKCDLELTLQDIVDWVYRAVIIVKDLDGCYPWQHVKYISDYIVKAPIYNESAFVNATYQFINAVVHTNVSMEHFLLLTVASMVRSLGPNCPPVPGILNPGAYMNRVLKPEGLPNGYD</sequence>
<reference evidence="2" key="1">
    <citation type="journal article" date="2009" name="Vet. Pathol.">
        <title>Clinico-pathologic features of fatal disease attributed to new variants of endotheliotropic herpesviruses in two Asian elephants (Elephas maximus).</title>
        <authorList>
            <person name="Garner M.M."/>
            <person name="Helmick K."/>
            <person name="Ochsenreiter J."/>
            <person name="Richman L.K."/>
            <person name="Latimer E."/>
            <person name="Wise A.G."/>
            <person name="Maes R.K."/>
            <person name="Kiupel M."/>
            <person name="Nordhausen R.W."/>
            <person name="Zong J.C."/>
            <person name="Hayward G.S."/>
        </authorList>
    </citation>
    <scope>NUCLEOTIDE SEQUENCE [LARGE SCALE GENOMIC DNA]</scope>
</reference>
<accession>A0A0S1TP92</accession>
<dbReference type="RefSeq" id="YP_009179314.1">
    <property type="nucleotide sequence ID" value="NC_028379.1"/>
</dbReference>
<dbReference type="Proteomes" id="UP000161618">
    <property type="component" value="Segment"/>
</dbReference>
<name>A0A0S1TP92_9BETA</name>
<keyword evidence="2" id="KW-1185">Reference proteome</keyword>
<dbReference type="GO" id="GO:0019031">
    <property type="term" value="C:viral envelope"/>
    <property type="evidence" value="ECO:0007669"/>
    <property type="project" value="UniProtKB-KW"/>
</dbReference>